<feature type="repeat" description="RCC1" evidence="3">
    <location>
        <begin position="86"/>
        <end position="141"/>
    </location>
</feature>
<evidence type="ECO:0000259" key="4">
    <source>
        <dbReference type="Pfam" id="PF25390"/>
    </source>
</evidence>
<dbReference type="GO" id="GO:0005737">
    <property type="term" value="C:cytoplasm"/>
    <property type="evidence" value="ECO:0007669"/>
    <property type="project" value="TreeGrafter"/>
</dbReference>
<dbReference type="Pfam" id="PF25390">
    <property type="entry name" value="WD40_RLD"/>
    <property type="match status" value="1"/>
</dbReference>
<dbReference type="GO" id="GO:0005085">
    <property type="term" value="F:guanyl-nucleotide exchange factor activity"/>
    <property type="evidence" value="ECO:0007669"/>
    <property type="project" value="TreeGrafter"/>
</dbReference>
<dbReference type="PRINTS" id="PR00633">
    <property type="entry name" value="RCCNDNSATION"/>
</dbReference>
<dbReference type="EMBL" id="FR824487">
    <property type="protein sequence ID" value="CCA27034.1"/>
    <property type="molecule type" value="Genomic_DNA"/>
</dbReference>
<proteinExistence type="predicted"/>
<dbReference type="PANTHER" id="PTHR45982">
    <property type="entry name" value="REGULATOR OF CHROMOSOME CONDENSATION"/>
    <property type="match status" value="1"/>
</dbReference>
<dbReference type="SUPFAM" id="SSF50985">
    <property type="entry name" value="RCC1/BLIP-II"/>
    <property type="match status" value="1"/>
</dbReference>
<dbReference type="PROSITE" id="PS50012">
    <property type="entry name" value="RCC1_3"/>
    <property type="match status" value="6"/>
</dbReference>
<dbReference type="PANTHER" id="PTHR45982:SF1">
    <property type="entry name" value="REGULATOR OF CHROMOSOME CONDENSATION"/>
    <property type="match status" value="1"/>
</dbReference>
<dbReference type="InterPro" id="IPR000408">
    <property type="entry name" value="Reg_chr_condens"/>
</dbReference>
<protein>
    <submittedName>
        <fullName evidence="5">Regulator of chromosome condensation (RCC1)like protein putative</fullName>
    </submittedName>
</protein>
<sequence>MSYNRSARTADGKLFAWGSNDHHQLGIGTMMQSSGSDRVQRTNILAPCAANWVVRNVVAVACGWQNTIAITGPVNLTEGTQSSHEHKVFCWGSNKFGQLGTASEGIDVHCPTAINIYLLAQPYRVQSVSCGWKHSLLVTATGEAFAWGTGRHGELGLGTSILHSVNPTRILTRQMFQQVHCGWQHSVFVSFDGKVSSCGSNKHGQLGTNDSLAPLYSPRLITTTESDEVKSIVVKQISVGWHHCVCITLGNEVLSWGKGSHGQLGIGLDDGAYTPTSILIDPIKHRAISQVACGSEHTLLLTHDGSVYSCGWGEHGNLGHGTTTNEDIPSEILYFQDQQLAVESVRAGGAVSIAIARPRCQI</sequence>
<feature type="repeat" description="RCC1" evidence="3">
    <location>
        <begin position="305"/>
        <end position="358"/>
    </location>
</feature>
<evidence type="ECO:0000256" key="2">
    <source>
        <dbReference type="ARBA" id="ARBA00022737"/>
    </source>
</evidence>
<evidence type="ECO:0000256" key="3">
    <source>
        <dbReference type="PROSITE-ProRule" id="PRU00235"/>
    </source>
</evidence>
<organism evidence="5">
    <name type="scientific">Albugo laibachii Nc14</name>
    <dbReference type="NCBI Taxonomy" id="890382"/>
    <lineage>
        <taxon>Eukaryota</taxon>
        <taxon>Sar</taxon>
        <taxon>Stramenopiles</taxon>
        <taxon>Oomycota</taxon>
        <taxon>Peronosporomycetes</taxon>
        <taxon>Albuginales</taxon>
        <taxon>Albuginaceae</taxon>
        <taxon>Albugo</taxon>
    </lineage>
</organism>
<feature type="repeat" description="RCC1" evidence="3">
    <location>
        <begin position="142"/>
        <end position="192"/>
    </location>
</feature>
<keyword evidence="1" id="KW-0344">Guanine-nucleotide releasing factor</keyword>
<evidence type="ECO:0000313" key="5">
    <source>
        <dbReference type="EMBL" id="CCA27034.1"/>
    </source>
</evidence>
<feature type="repeat" description="RCC1" evidence="3">
    <location>
        <begin position="251"/>
        <end position="304"/>
    </location>
</feature>
<feature type="domain" description="RCC1-like" evidence="4">
    <location>
        <begin position="8"/>
        <end position="354"/>
    </location>
</feature>
<feature type="repeat" description="RCC1" evidence="3">
    <location>
        <begin position="12"/>
        <end position="73"/>
    </location>
</feature>
<dbReference type="InterPro" id="IPR058923">
    <property type="entry name" value="RCC1-like_dom"/>
</dbReference>
<dbReference type="HOGENOM" id="CLU_005210_0_3_1"/>
<dbReference type="InterPro" id="IPR051553">
    <property type="entry name" value="Ran_GTPase-activating"/>
</dbReference>
<reference evidence="5" key="2">
    <citation type="submission" date="2011-02" db="EMBL/GenBank/DDBJ databases">
        <authorList>
            <person name="MacLean D."/>
        </authorList>
    </citation>
    <scope>NUCLEOTIDE SEQUENCE</scope>
</reference>
<keyword evidence="2" id="KW-0677">Repeat</keyword>
<dbReference type="InterPro" id="IPR009091">
    <property type="entry name" value="RCC1/BLIP-II"/>
</dbReference>
<evidence type="ECO:0000256" key="1">
    <source>
        <dbReference type="ARBA" id="ARBA00022658"/>
    </source>
</evidence>
<dbReference type="PROSITE" id="PS00626">
    <property type="entry name" value="RCC1_2"/>
    <property type="match status" value="2"/>
</dbReference>
<accession>F0WZV6</accession>
<dbReference type="Gene3D" id="2.130.10.30">
    <property type="entry name" value="Regulator of chromosome condensation 1/beta-lactamase-inhibitor protein II"/>
    <property type="match status" value="2"/>
</dbReference>
<gene>
    <name evidence="5" type="primary">AlNc14C444G11697</name>
    <name evidence="5" type="ORF">ALNC14_131780</name>
</gene>
<dbReference type="AlphaFoldDB" id="F0WZV6"/>
<feature type="repeat" description="RCC1" evidence="3">
    <location>
        <begin position="193"/>
        <end position="250"/>
    </location>
</feature>
<reference evidence="5" key="1">
    <citation type="journal article" date="2011" name="PLoS Biol.">
        <title>Gene gain and loss during evolution of obligate parasitism in the white rust pathogen of Arabidopsis thaliana.</title>
        <authorList>
            <person name="Kemen E."/>
            <person name="Gardiner A."/>
            <person name="Schultz-Larsen T."/>
            <person name="Kemen A.C."/>
            <person name="Balmuth A.L."/>
            <person name="Robert-Seilaniantz A."/>
            <person name="Bailey K."/>
            <person name="Holub E."/>
            <person name="Studholme D.J."/>
            <person name="Maclean D."/>
            <person name="Jones J.D."/>
        </authorList>
    </citation>
    <scope>NUCLEOTIDE SEQUENCE</scope>
</reference>
<name>F0WZV6_9STRA</name>